<dbReference type="EMBL" id="HBUE01109583">
    <property type="protein sequence ID" value="CAG6488234.1"/>
    <property type="molecule type" value="Transcribed_RNA"/>
</dbReference>
<protein>
    <submittedName>
        <fullName evidence="2">(northern house mosquito) hypothetical protein</fullName>
    </submittedName>
</protein>
<evidence type="ECO:0000256" key="1">
    <source>
        <dbReference type="SAM" id="MobiDB-lite"/>
    </source>
</evidence>
<name>A0A8D8FZI3_CULPI</name>
<reference evidence="2" key="1">
    <citation type="submission" date="2021-05" db="EMBL/GenBank/DDBJ databases">
        <authorList>
            <person name="Alioto T."/>
            <person name="Alioto T."/>
            <person name="Gomez Garrido J."/>
        </authorList>
    </citation>
    <scope>NUCLEOTIDE SEQUENCE</scope>
</reference>
<dbReference type="AlphaFoldDB" id="A0A8D8FZI3"/>
<proteinExistence type="predicted"/>
<organism evidence="2">
    <name type="scientific">Culex pipiens</name>
    <name type="common">House mosquito</name>
    <dbReference type="NCBI Taxonomy" id="7175"/>
    <lineage>
        <taxon>Eukaryota</taxon>
        <taxon>Metazoa</taxon>
        <taxon>Ecdysozoa</taxon>
        <taxon>Arthropoda</taxon>
        <taxon>Hexapoda</taxon>
        <taxon>Insecta</taxon>
        <taxon>Pterygota</taxon>
        <taxon>Neoptera</taxon>
        <taxon>Endopterygota</taxon>
        <taxon>Diptera</taxon>
        <taxon>Nematocera</taxon>
        <taxon>Culicoidea</taxon>
        <taxon>Culicidae</taxon>
        <taxon>Culicinae</taxon>
        <taxon>Culicini</taxon>
        <taxon>Culex</taxon>
        <taxon>Culex</taxon>
    </lineage>
</organism>
<accession>A0A8D8FZI3</accession>
<feature type="region of interest" description="Disordered" evidence="1">
    <location>
        <begin position="46"/>
        <end position="109"/>
    </location>
</feature>
<sequence>MRSQYVFEQRSEAERNVVYQIPAKSDRCHAVGAVLRLGRAAGRLRRARRGSVGQPENMFRSFCGRGLPHSGSTGPRAAVRSRSANRWHVLARPTTTGSGPRPSTRGGGR</sequence>
<evidence type="ECO:0000313" key="2">
    <source>
        <dbReference type="EMBL" id="CAG6488234.1"/>
    </source>
</evidence>
<feature type="compositionally biased region" description="Low complexity" evidence="1">
    <location>
        <begin position="92"/>
        <end position="109"/>
    </location>
</feature>